<dbReference type="AlphaFoldDB" id="A0A9W8IC70"/>
<dbReference type="InterPro" id="IPR047574">
    <property type="entry name" value="AD"/>
</dbReference>
<feature type="region of interest" description="Disordered" evidence="1">
    <location>
        <begin position="1"/>
        <end position="95"/>
    </location>
</feature>
<keyword evidence="4" id="KW-1185">Reference proteome</keyword>
<feature type="compositionally biased region" description="Polar residues" evidence="1">
    <location>
        <begin position="43"/>
        <end position="53"/>
    </location>
</feature>
<dbReference type="InterPro" id="IPR039683">
    <property type="entry name" value="Lsm12-like"/>
</dbReference>
<dbReference type="OrthoDB" id="1057137at2759"/>
<evidence type="ECO:0000256" key="1">
    <source>
        <dbReference type="SAM" id="MobiDB-lite"/>
    </source>
</evidence>
<dbReference type="InterPro" id="IPR019181">
    <property type="entry name" value="LSM12_ABD"/>
</dbReference>
<dbReference type="PROSITE" id="PS52001">
    <property type="entry name" value="AD"/>
    <property type="match status" value="1"/>
</dbReference>
<proteinExistence type="predicted"/>
<evidence type="ECO:0000313" key="4">
    <source>
        <dbReference type="Proteomes" id="UP001139887"/>
    </source>
</evidence>
<sequence length="272" mass="28698">MNYRAAATGQLKDAPSKSATRSNASPALSNESTASESPRMRSQAGSRPNSQVGNRKGGGATALSYAATAAKKGGNGSDSGTMRKTGKTMGTQPTTALTSLVNTRIEVQLVDGSRAEGVLFAYDVYSGVAALLVPQSGDLPAETKHTVRLVKASNIRNVEVKGKGETKLPSVQEVKQEVVEARKARALAQAKERAARIGVGVSSHAQAVFEALSKTLPCRWDKKRIVVLDEIVIDPPYTVESCRELSSASFSLSRVKKVLQGELSRLEQSAAG</sequence>
<gene>
    <name evidence="3" type="ORF">IWW36_003130</name>
</gene>
<dbReference type="PANTHER" id="PTHR13542">
    <property type="entry name" value="LSM12 HOMOLOG"/>
    <property type="match status" value="1"/>
</dbReference>
<feature type="compositionally biased region" description="Low complexity" evidence="1">
    <location>
        <begin position="80"/>
        <end position="91"/>
    </location>
</feature>
<dbReference type="Pfam" id="PF09793">
    <property type="entry name" value="AD"/>
    <property type="match status" value="1"/>
</dbReference>
<accession>A0A9W8IC70</accession>
<comment type="caution">
    <text evidence="3">The sequence shown here is derived from an EMBL/GenBank/DDBJ whole genome shotgun (WGS) entry which is preliminary data.</text>
</comment>
<evidence type="ECO:0000259" key="2">
    <source>
        <dbReference type="PROSITE" id="PS52001"/>
    </source>
</evidence>
<feature type="compositionally biased region" description="Polar residues" evidence="1">
    <location>
        <begin position="17"/>
        <end position="36"/>
    </location>
</feature>
<dbReference type="Proteomes" id="UP001139887">
    <property type="component" value="Unassembled WGS sequence"/>
</dbReference>
<organism evidence="3 4">
    <name type="scientific">Coemansia brasiliensis</name>
    <dbReference type="NCBI Taxonomy" id="2650707"/>
    <lineage>
        <taxon>Eukaryota</taxon>
        <taxon>Fungi</taxon>
        <taxon>Fungi incertae sedis</taxon>
        <taxon>Zoopagomycota</taxon>
        <taxon>Kickxellomycotina</taxon>
        <taxon>Kickxellomycetes</taxon>
        <taxon>Kickxellales</taxon>
        <taxon>Kickxellaceae</taxon>
        <taxon>Coemansia</taxon>
    </lineage>
</organism>
<dbReference type="SMART" id="SM00995">
    <property type="entry name" value="AD"/>
    <property type="match status" value="1"/>
</dbReference>
<dbReference type="EMBL" id="JANBUW010000140">
    <property type="protein sequence ID" value="KAJ2848706.1"/>
    <property type="molecule type" value="Genomic_DNA"/>
</dbReference>
<feature type="domain" description="AD" evidence="2">
    <location>
        <begin position="172"/>
        <end position="267"/>
    </location>
</feature>
<name>A0A9W8IC70_9FUNG</name>
<protein>
    <recommendedName>
        <fullName evidence="2">AD domain-containing protein</fullName>
    </recommendedName>
</protein>
<evidence type="ECO:0000313" key="3">
    <source>
        <dbReference type="EMBL" id="KAJ2848706.1"/>
    </source>
</evidence>
<feature type="compositionally biased region" description="Low complexity" evidence="1">
    <location>
        <begin position="61"/>
        <end position="72"/>
    </location>
</feature>
<reference evidence="3" key="1">
    <citation type="submission" date="2022-07" db="EMBL/GenBank/DDBJ databases">
        <title>Phylogenomic reconstructions and comparative analyses of Kickxellomycotina fungi.</title>
        <authorList>
            <person name="Reynolds N.K."/>
            <person name="Stajich J.E."/>
            <person name="Barry K."/>
            <person name="Grigoriev I.V."/>
            <person name="Crous P."/>
            <person name="Smith M.E."/>
        </authorList>
    </citation>
    <scope>NUCLEOTIDE SEQUENCE</scope>
    <source>
        <strain evidence="3">NRRL 1566</strain>
    </source>
</reference>